<keyword evidence="3" id="KW-1185">Reference proteome</keyword>
<evidence type="ECO:0000256" key="1">
    <source>
        <dbReference type="SAM" id="MobiDB-lite"/>
    </source>
</evidence>
<name>A0A0L6V5H9_9BASI</name>
<dbReference type="AlphaFoldDB" id="A0A0L6V5H9"/>
<evidence type="ECO:0000313" key="2">
    <source>
        <dbReference type="EMBL" id="KNZ55370.1"/>
    </source>
</evidence>
<reference evidence="2 3" key="1">
    <citation type="submission" date="2015-08" db="EMBL/GenBank/DDBJ databases">
        <title>Next Generation Sequencing and Analysis of the Genome of Puccinia sorghi L Schw, the Causal Agent of Maize Common Rust.</title>
        <authorList>
            <person name="Rochi L."/>
            <person name="Burguener G."/>
            <person name="Darino M."/>
            <person name="Turjanski A."/>
            <person name="Kreff E."/>
            <person name="Dieguez M.J."/>
            <person name="Sacco F."/>
        </authorList>
    </citation>
    <scope>NUCLEOTIDE SEQUENCE [LARGE SCALE GENOMIC DNA]</scope>
    <source>
        <strain evidence="2 3">RO10H11247</strain>
    </source>
</reference>
<evidence type="ECO:0000313" key="3">
    <source>
        <dbReference type="Proteomes" id="UP000037035"/>
    </source>
</evidence>
<dbReference type="EMBL" id="LAVV01007613">
    <property type="protein sequence ID" value="KNZ55370.1"/>
    <property type="molecule type" value="Genomic_DNA"/>
</dbReference>
<accession>A0A0L6V5H9</accession>
<dbReference type="VEuPathDB" id="FungiDB:VP01_26g17"/>
<comment type="caution">
    <text evidence="2">The sequence shown here is derived from an EMBL/GenBank/DDBJ whole genome shotgun (WGS) entry which is preliminary data.</text>
</comment>
<proteinExistence type="predicted"/>
<sequence>MAEEDGKVEAPGNASKKRNSSAWEFEQCAKGKNLRGLIAGYGIWWNIKYQSQYNAYKAIEVINSMLCDEYNKYWDQIAQ</sequence>
<protein>
    <submittedName>
        <fullName evidence="2">Uncharacterized protein</fullName>
    </submittedName>
</protein>
<dbReference type="Proteomes" id="UP000037035">
    <property type="component" value="Unassembled WGS sequence"/>
</dbReference>
<dbReference type="OrthoDB" id="10593466at2759"/>
<gene>
    <name evidence="2" type="ORF">VP01_26g17</name>
</gene>
<feature type="region of interest" description="Disordered" evidence="1">
    <location>
        <begin position="1"/>
        <end position="22"/>
    </location>
</feature>
<organism evidence="2 3">
    <name type="scientific">Puccinia sorghi</name>
    <dbReference type="NCBI Taxonomy" id="27349"/>
    <lineage>
        <taxon>Eukaryota</taxon>
        <taxon>Fungi</taxon>
        <taxon>Dikarya</taxon>
        <taxon>Basidiomycota</taxon>
        <taxon>Pucciniomycotina</taxon>
        <taxon>Pucciniomycetes</taxon>
        <taxon>Pucciniales</taxon>
        <taxon>Pucciniaceae</taxon>
        <taxon>Puccinia</taxon>
    </lineage>
</organism>